<feature type="transmembrane region" description="Helical" evidence="7">
    <location>
        <begin position="120"/>
        <end position="140"/>
    </location>
</feature>
<dbReference type="GO" id="GO:0006508">
    <property type="term" value="P:proteolysis"/>
    <property type="evidence" value="ECO:0007669"/>
    <property type="project" value="InterPro"/>
</dbReference>
<proteinExistence type="inferred from homology"/>
<evidence type="ECO:0000313" key="9">
    <source>
        <dbReference type="EMBL" id="PHK01922.1"/>
    </source>
</evidence>
<comment type="cofactor">
    <cofactor evidence="1">
        <name>Zn(2+)</name>
        <dbReference type="ChEBI" id="CHEBI:29105"/>
    </cofactor>
</comment>
<feature type="transmembrane region" description="Helical" evidence="7">
    <location>
        <begin position="87"/>
        <end position="108"/>
    </location>
</feature>
<dbReference type="CDD" id="cd05709">
    <property type="entry name" value="S2P-M50"/>
    <property type="match status" value="1"/>
</dbReference>
<dbReference type="Pfam" id="PF02163">
    <property type="entry name" value="Peptidase_M50"/>
    <property type="match status" value="1"/>
</dbReference>
<sequence>MKILLIWIWACLSIYIWAYFSIFCHEMGHLMVAKMMGFKPFLVKIGSGKRMLYLKLFDFIIEFNFMPSGGITYISNLKLDKIKPKLILMYLAGPMINCLLFILIISIYNQKILHYIFPNYLNILVSFAVFEFLLVFGNLLPSELTIYGQKHSNDGKQVLDVLTKTNEQLIQKKLGFDRYTIHQNDSSIDFFNNDLKTLQILYEAQVEFDKRNFNQVIKLLEPIVINDRLIVRDKLYILDTLVSIVIEHEKMEYLQKADTWSAQALALAGDIKTIQGTRGAILIELGRYSEGKQMLLPLTEAGNDLIDIVYSCCYIAKADYFLGNENQIKDWLNKAKQVGVAPRILLRIQKEINYFI</sequence>
<feature type="transmembrane region" description="Helical" evidence="7">
    <location>
        <begin position="6"/>
        <end position="32"/>
    </location>
</feature>
<dbReference type="Proteomes" id="UP000222310">
    <property type="component" value="Unassembled WGS sequence"/>
</dbReference>
<keyword evidence="5 7" id="KW-1133">Transmembrane helix</keyword>
<dbReference type="GeneID" id="57095499"/>
<dbReference type="InterPro" id="IPR008915">
    <property type="entry name" value="Peptidase_M50"/>
</dbReference>
<evidence type="ECO:0000313" key="10">
    <source>
        <dbReference type="Proteomes" id="UP000222310"/>
    </source>
</evidence>
<evidence type="ECO:0000256" key="5">
    <source>
        <dbReference type="ARBA" id="ARBA00022989"/>
    </source>
</evidence>
<dbReference type="AlphaFoldDB" id="A0A9Q6EJZ8"/>
<comment type="caution">
    <text evidence="9">The sequence shown here is derived from an EMBL/GenBank/DDBJ whole genome shotgun (WGS) entry which is preliminary data.</text>
</comment>
<evidence type="ECO:0000259" key="8">
    <source>
        <dbReference type="Pfam" id="PF02163"/>
    </source>
</evidence>
<gene>
    <name evidence="9" type="ORF">VF08_20690</name>
</gene>
<accession>A0A9Q6EJZ8</accession>
<comment type="subcellular location">
    <subcellularLocation>
        <location evidence="2">Membrane</location>
        <topology evidence="2">Multi-pass membrane protein</topology>
    </subcellularLocation>
</comment>
<dbReference type="EMBL" id="LAHD01000063">
    <property type="protein sequence ID" value="PHK01922.1"/>
    <property type="molecule type" value="Genomic_DNA"/>
</dbReference>
<name>A0A9Q6EJZ8_NOSLI</name>
<feature type="domain" description="Peptidase M50" evidence="8">
    <location>
        <begin position="19"/>
        <end position="174"/>
    </location>
</feature>
<reference evidence="9 10" key="1">
    <citation type="submission" date="2015-02" db="EMBL/GenBank/DDBJ databases">
        <title>Nostoc linckia genome annotation.</title>
        <authorList>
            <person name="Zhou Z."/>
        </authorList>
    </citation>
    <scope>NUCLEOTIDE SEQUENCE [LARGE SCALE GENOMIC DNA]</scope>
    <source>
        <strain evidence="10">z8</strain>
    </source>
</reference>
<evidence type="ECO:0000256" key="4">
    <source>
        <dbReference type="ARBA" id="ARBA00022692"/>
    </source>
</evidence>
<dbReference type="RefSeq" id="WP_099069725.1">
    <property type="nucleotide sequence ID" value="NZ_LAHD01000063.1"/>
</dbReference>
<organism evidence="9 10">
    <name type="scientific">Nostoc linckia z8</name>
    <dbReference type="NCBI Taxonomy" id="1628746"/>
    <lineage>
        <taxon>Bacteria</taxon>
        <taxon>Bacillati</taxon>
        <taxon>Cyanobacteriota</taxon>
        <taxon>Cyanophyceae</taxon>
        <taxon>Nostocales</taxon>
        <taxon>Nostocaceae</taxon>
        <taxon>Nostoc</taxon>
    </lineage>
</organism>
<dbReference type="GO" id="GO:0016020">
    <property type="term" value="C:membrane"/>
    <property type="evidence" value="ECO:0007669"/>
    <property type="project" value="UniProtKB-SubCell"/>
</dbReference>
<evidence type="ECO:0000256" key="7">
    <source>
        <dbReference type="SAM" id="Phobius"/>
    </source>
</evidence>
<evidence type="ECO:0000256" key="6">
    <source>
        <dbReference type="ARBA" id="ARBA00023136"/>
    </source>
</evidence>
<evidence type="ECO:0000256" key="1">
    <source>
        <dbReference type="ARBA" id="ARBA00001947"/>
    </source>
</evidence>
<comment type="similarity">
    <text evidence="3">Belongs to the peptidase M50B family.</text>
</comment>
<evidence type="ECO:0000256" key="3">
    <source>
        <dbReference type="ARBA" id="ARBA00007931"/>
    </source>
</evidence>
<evidence type="ECO:0000256" key="2">
    <source>
        <dbReference type="ARBA" id="ARBA00004141"/>
    </source>
</evidence>
<protein>
    <recommendedName>
        <fullName evidence="8">Peptidase M50 domain-containing protein</fullName>
    </recommendedName>
</protein>
<keyword evidence="4 7" id="KW-0812">Transmembrane</keyword>
<keyword evidence="6 7" id="KW-0472">Membrane</keyword>